<evidence type="ECO:0000256" key="5">
    <source>
        <dbReference type="ARBA" id="ARBA00022989"/>
    </source>
</evidence>
<dbReference type="EMBL" id="FMYQ01000023">
    <property type="protein sequence ID" value="SDD66847.1"/>
    <property type="molecule type" value="Genomic_DNA"/>
</dbReference>
<keyword evidence="5 7" id="KW-1133">Transmembrane helix</keyword>
<comment type="similarity">
    <text evidence="2">Belongs to the chromate ion transporter (CHR) (TC 2.A.51) family.</text>
</comment>
<dbReference type="GO" id="GO:0005886">
    <property type="term" value="C:plasma membrane"/>
    <property type="evidence" value="ECO:0007669"/>
    <property type="project" value="UniProtKB-SubCell"/>
</dbReference>
<keyword evidence="3" id="KW-1003">Cell membrane</keyword>
<evidence type="ECO:0000256" key="7">
    <source>
        <dbReference type="SAM" id="Phobius"/>
    </source>
</evidence>
<reference evidence="9" key="1">
    <citation type="submission" date="2016-09" db="EMBL/GenBank/DDBJ databases">
        <authorList>
            <person name="Varghese N."/>
            <person name="Submissions S."/>
        </authorList>
    </citation>
    <scope>NUCLEOTIDE SEQUENCE [LARGE SCALE GENOMIC DNA]</scope>
    <source>
        <strain evidence="9">TNe-862</strain>
    </source>
</reference>
<dbReference type="InterPro" id="IPR052518">
    <property type="entry name" value="CHR_Transporter"/>
</dbReference>
<dbReference type="Pfam" id="PF02417">
    <property type="entry name" value="Chromate_transp"/>
    <property type="match status" value="1"/>
</dbReference>
<dbReference type="GO" id="GO:0015109">
    <property type="term" value="F:chromate transmembrane transporter activity"/>
    <property type="evidence" value="ECO:0007669"/>
    <property type="project" value="InterPro"/>
</dbReference>
<comment type="subcellular location">
    <subcellularLocation>
        <location evidence="1">Cell membrane</location>
        <topology evidence="1">Multi-pass membrane protein</topology>
    </subcellularLocation>
</comment>
<dbReference type="STRING" id="416944.SAMN05421548_12361"/>
<dbReference type="AlphaFoldDB" id="A0A1G6WNQ8"/>
<accession>A0A1G6WNQ8</accession>
<feature type="transmembrane region" description="Helical" evidence="7">
    <location>
        <begin position="128"/>
        <end position="149"/>
    </location>
</feature>
<keyword evidence="6 7" id="KW-0472">Membrane</keyword>
<dbReference type="InterPro" id="IPR003370">
    <property type="entry name" value="Chromate_transpt"/>
</dbReference>
<keyword evidence="9" id="KW-1185">Reference proteome</keyword>
<evidence type="ECO:0000256" key="3">
    <source>
        <dbReference type="ARBA" id="ARBA00022475"/>
    </source>
</evidence>
<evidence type="ECO:0000313" key="9">
    <source>
        <dbReference type="Proteomes" id="UP000198908"/>
    </source>
</evidence>
<evidence type="ECO:0000313" key="8">
    <source>
        <dbReference type="EMBL" id="SDD66847.1"/>
    </source>
</evidence>
<dbReference type="Proteomes" id="UP000198908">
    <property type="component" value="Unassembled WGS sequence"/>
</dbReference>
<sequence>MKHAASPPAAAPRDASADLATPSVRDLFFGFLGLGFTSFGGALPLARRTIVEQRRWLNAGEFTDLLGLCQFLPGGNVINLSVALGMRFHGWRGALAGILGLIAGPSLVVIGLGVIYERTQNDPHVRHLFVGLAAAAAGLLVSMAVKIVLPLRREPAAAAVAALGFAAIAVLRTPLLPTMLVLTPVGITLAARAARKEGAAR</sequence>
<protein>
    <submittedName>
        <fullName evidence="8">Chromate transporter</fullName>
    </submittedName>
</protein>
<dbReference type="PANTHER" id="PTHR43663:SF1">
    <property type="entry name" value="CHROMATE TRANSPORTER"/>
    <property type="match status" value="1"/>
</dbReference>
<gene>
    <name evidence="8" type="ORF">SAMN05421548_12361</name>
</gene>
<proteinExistence type="inferred from homology"/>
<evidence type="ECO:0000256" key="6">
    <source>
        <dbReference type="ARBA" id="ARBA00023136"/>
    </source>
</evidence>
<dbReference type="RefSeq" id="WP_092001521.1">
    <property type="nucleotide sequence ID" value="NZ_FMYQ01000023.1"/>
</dbReference>
<organism evidence="8 9">
    <name type="scientific">Paraburkholderia lycopersici</name>
    <dbReference type="NCBI Taxonomy" id="416944"/>
    <lineage>
        <taxon>Bacteria</taxon>
        <taxon>Pseudomonadati</taxon>
        <taxon>Pseudomonadota</taxon>
        <taxon>Betaproteobacteria</taxon>
        <taxon>Burkholderiales</taxon>
        <taxon>Burkholderiaceae</taxon>
        <taxon>Paraburkholderia</taxon>
    </lineage>
</organism>
<evidence type="ECO:0000256" key="1">
    <source>
        <dbReference type="ARBA" id="ARBA00004651"/>
    </source>
</evidence>
<evidence type="ECO:0000256" key="4">
    <source>
        <dbReference type="ARBA" id="ARBA00022692"/>
    </source>
</evidence>
<dbReference type="OrthoDB" id="8596378at2"/>
<feature type="transmembrane region" description="Helical" evidence="7">
    <location>
        <begin position="94"/>
        <end position="116"/>
    </location>
</feature>
<feature type="transmembrane region" description="Helical" evidence="7">
    <location>
        <begin position="27"/>
        <end position="46"/>
    </location>
</feature>
<evidence type="ECO:0000256" key="2">
    <source>
        <dbReference type="ARBA" id="ARBA00005262"/>
    </source>
</evidence>
<dbReference type="PANTHER" id="PTHR43663">
    <property type="entry name" value="CHROMATE TRANSPORT PROTEIN-RELATED"/>
    <property type="match status" value="1"/>
</dbReference>
<keyword evidence="4 7" id="KW-0812">Transmembrane</keyword>
<name>A0A1G6WNQ8_9BURK</name>